<dbReference type="Proteomes" id="UP001161405">
    <property type="component" value="Unassembled WGS sequence"/>
</dbReference>
<feature type="chain" id="PRO_5045160825" evidence="1">
    <location>
        <begin position="24"/>
        <end position="137"/>
    </location>
</feature>
<evidence type="ECO:0000313" key="3">
    <source>
        <dbReference type="Proteomes" id="UP001161405"/>
    </source>
</evidence>
<keyword evidence="3" id="KW-1185">Reference proteome</keyword>
<evidence type="ECO:0000313" key="2">
    <source>
        <dbReference type="EMBL" id="GLQ16246.1"/>
    </source>
</evidence>
<reference evidence="2" key="1">
    <citation type="journal article" date="2014" name="Int. J. Syst. Evol. Microbiol.">
        <title>Complete genome of a new Firmicutes species belonging to the dominant human colonic microbiota ('Ruminococcus bicirculans') reveals two chromosomes and a selective capacity to utilize plant glucans.</title>
        <authorList>
            <consortium name="NISC Comparative Sequencing Program"/>
            <person name="Wegmann U."/>
            <person name="Louis P."/>
            <person name="Goesmann A."/>
            <person name="Henrissat B."/>
            <person name="Duncan S.H."/>
            <person name="Flint H.J."/>
        </authorList>
    </citation>
    <scope>NUCLEOTIDE SEQUENCE</scope>
    <source>
        <strain evidence="2">NBRC 107169</strain>
    </source>
</reference>
<evidence type="ECO:0000256" key="1">
    <source>
        <dbReference type="SAM" id="SignalP"/>
    </source>
</evidence>
<sequence>MKSNFVRAAAVFAIATMSTQAFASSCNELVIDLQMPGWRIVGAFVGSDDCEHGEITNITPNGATLDAAYLHGPDCELTFAGPNPGDRAQVRFQQNYCAMAAGNITVESITGNVPITRVQKGAWVGDRQGTVLVTGFE</sequence>
<feature type="signal peptide" evidence="1">
    <location>
        <begin position="1"/>
        <end position="23"/>
    </location>
</feature>
<keyword evidence="1" id="KW-0732">Signal</keyword>
<gene>
    <name evidence="2" type="ORF">GCM10007879_04950</name>
</gene>
<dbReference type="PROSITE" id="PS51257">
    <property type="entry name" value="PROKAR_LIPOPROTEIN"/>
    <property type="match status" value="1"/>
</dbReference>
<comment type="caution">
    <text evidence="2">The sequence shown here is derived from an EMBL/GenBank/DDBJ whole genome shotgun (WGS) entry which is preliminary data.</text>
</comment>
<organism evidence="2 3">
    <name type="scientific">Maritalea porphyrae</name>
    <dbReference type="NCBI Taxonomy" id="880732"/>
    <lineage>
        <taxon>Bacteria</taxon>
        <taxon>Pseudomonadati</taxon>
        <taxon>Pseudomonadota</taxon>
        <taxon>Alphaproteobacteria</taxon>
        <taxon>Hyphomicrobiales</taxon>
        <taxon>Devosiaceae</taxon>
        <taxon>Maritalea</taxon>
    </lineage>
</organism>
<proteinExistence type="predicted"/>
<name>A0ABQ5UMI1_9HYPH</name>
<dbReference type="RefSeq" id="WP_284361746.1">
    <property type="nucleotide sequence ID" value="NZ_BSNI01000001.1"/>
</dbReference>
<reference evidence="2" key="2">
    <citation type="submission" date="2023-01" db="EMBL/GenBank/DDBJ databases">
        <title>Draft genome sequence of Maritalea porphyrae strain NBRC 107169.</title>
        <authorList>
            <person name="Sun Q."/>
            <person name="Mori K."/>
        </authorList>
    </citation>
    <scope>NUCLEOTIDE SEQUENCE</scope>
    <source>
        <strain evidence="2">NBRC 107169</strain>
    </source>
</reference>
<accession>A0ABQ5UMI1</accession>
<protein>
    <submittedName>
        <fullName evidence="2">Uncharacterized protein</fullName>
    </submittedName>
</protein>
<dbReference type="EMBL" id="BSNI01000001">
    <property type="protein sequence ID" value="GLQ16246.1"/>
    <property type="molecule type" value="Genomic_DNA"/>
</dbReference>